<dbReference type="GO" id="GO:0006302">
    <property type="term" value="P:double-strand break repair"/>
    <property type="evidence" value="ECO:0007669"/>
    <property type="project" value="TreeGrafter"/>
</dbReference>
<dbReference type="PROSITE" id="PS51060">
    <property type="entry name" value="PARP_ALPHA_HD"/>
    <property type="match status" value="1"/>
</dbReference>
<evidence type="ECO:0000256" key="6">
    <source>
        <dbReference type="ARBA" id="ARBA00023242"/>
    </source>
</evidence>
<dbReference type="EC" id="2.4.2.-" evidence="8"/>
<dbReference type="GO" id="GO:0003950">
    <property type="term" value="F:NAD+ poly-ADP-ribosyltransferase activity"/>
    <property type="evidence" value="ECO:0007669"/>
    <property type="project" value="UniProtKB-UniRule"/>
</dbReference>
<dbReference type="InterPro" id="IPR012317">
    <property type="entry name" value="Poly(ADP-ribose)pol_cat_dom"/>
</dbReference>
<organism evidence="11 12">
    <name type="scientific">Pristionchus fissidentatus</name>
    <dbReference type="NCBI Taxonomy" id="1538716"/>
    <lineage>
        <taxon>Eukaryota</taxon>
        <taxon>Metazoa</taxon>
        <taxon>Ecdysozoa</taxon>
        <taxon>Nematoda</taxon>
        <taxon>Chromadorea</taxon>
        <taxon>Rhabditida</taxon>
        <taxon>Rhabditina</taxon>
        <taxon>Diplogasteromorpha</taxon>
        <taxon>Diplogasteroidea</taxon>
        <taxon>Neodiplogasteridae</taxon>
        <taxon>Pristionchus</taxon>
    </lineage>
</organism>
<keyword evidence="3 8" id="KW-0808">Transferase</keyword>
<name>A0AAV5VGE7_9BILA</name>
<dbReference type="GO" id="GO:0005730">
    <property type="term" value="C:nucleolus"/>
    <property type="evidence" value="ECO:0007669"/>
    <property type="project" value="TreeGrafter"/>
</dbReference>
<reference evidence="11" key="1">
    <citation type="submission" date="2023-10" db="EMBL/GenBank/DDBJ databases">
        <title>Genome assembly of Pristionchus species.</title>
        <authorList>
            <person name="Yoshida K."/>
            <person name="Sommer R.J."/>
        </authorList>
    </citation>
    <scope>NUCLEOTIDE SEQUENCE</scope>
    <source>
        <strain evidence="11">RS5133</strain>
    </source>
</reference>
<keyword evidence="12" id="KW-1185">Reference proteome</keyword>
<comment type="caution">
    <text evidence="11">The sequence shown here is derived from an EMBL/GenBank/DDBJ whole genome shotgun (WGS) entry which is preliminary data.</text>
</comment>
<comment type="catalytic activity">
    <reaction evidence="7">
        <text>NAD(+) + (ADP-D-ribosyl)n-acceptor = nicotinamide + (ADP-D-ribosyl)n+1-acceptor + H(+).</text>
        <dbReference type="EC" id="2.4.2.30"/>
    </reaction>
</comment>
<evidence type="ECO:0000256" key="3">
    <source>
        <dbReference type="ARBA" id="ARBA00022679"/>
    </source>
</evidence>
<accession>A0AAV5VGE7</accession>
<dbReference type="InterPro" id="IPR050800">
    <property type="entry name" value="ARTD/PARP"/>
</dbReference>
<dbReference type="Gene3D" id="3.90.228.10">
    <property type="match status" value="1"/>
</dbReference>
<evidence type="ECO:0000256" key="8">
    <source>
        <dbReference type="RuleBase" id="RU362114"/>
    </source>
</evidence>
<dbReference type="Pfam" id="PF02877">
    <property type="entry name" value="PARP_reg"/>
    <property type="match status" value="1"/>
</dbReference>
<dbReference type="PANTHER" id="PTHR10459:SF60">
    <property type="entry name" value="POLY [ADP-RIBOSE] POLYMERASE 2"/>
    <property type="match status" value="1"/>
</dbReference>
<proteinExistence type="predicted"/>
<keyword evidence="4" id="KW-0548">Nucleotidyltransferase</keyword>
<dbReference type="InterPro" id="IPR004102">
    <property type="entry name" value="Poly(ADP-ribose)pol_reg_dom"/>
</dbReference>
<dbReference type="PROSITE" id="PS51059">
    <property type="entry name" value="PARP_CATALYTIC"/>
    <property type="match status" value="1"/>
</dbReference>
<dbReference type="Pfam" id="PF00644">
    <property type="entry name" value="PARP"/>
    <property type="match status" value="1"/>
</dbReference>
<dbReference type="GO" id="GO:0070212">
    <property type="term" value="P:protein poly-ADP-ribosylation"/>
    <property type="evidence" value="ECO:0007669"/>
    <property type="project" value="TreeGrafter"/>
</dbReference>
<evidence type="ECO:0000313" key="12">
    <source>
        <dbReference type="Proteomes" id="UP001432322"/>
    </source>
</evidence>
<dbReference type="EMBL" id="BTSY01000003">
    <property type="protein sequence ID" value="GMT17792.1"/>
    <property type="molecule type" value="Genomic_DNA"/>
</dbReference>
<evidence type="ECO:0000259" key="10">
    <source>
        <dbReference type="PROSITE" id="PS51060"/>
    </source>
</evidence>
<gene>
    <name evidence="11" type="ORF">PFISCL1PPCAC_9089</name>
</gene>
<protein>
    <recommendedName>
        <fullName evidence="8">Poly [ADP-ribose] polymerase</fullName>
        <shortName evidence="8">PARP</shortName>
        <ecNumber evidence="8">2.4.2.-</ecNumber>
    </recommendedName>
</protein>
<evidence type="ECO:0000256" key="4">
    <source>
        <dbReference type="ARBA" id="ARBA00022695"/>
    </source>
</evidence>
<dbReference type="SUPFAM" id="SSF56399">
    <property type="entry name" value="ADP-ribosylation"/>
    <property type="match status" value="1"/>
</dbReference>
<evidence type="ECO:0000256" key="7">
    <source>
        <dbReference type="ARBA" id="ARBA00033987"/>
    </source>
</evidence>
<dbReference type="Proteomes" id="UP001432322">
    <property type="component" value="Unassembled WGS sequence"/>
</dbReference>
<dbReference type="PANTHER" id="PTHR10459">
    <property type="entry name" value="DNA LIGASE"/>
    <property type="match status" value="1"/>
</dbReference>
<dbReference type="GO" id="GO:1990404">
    <property type="term" value="F:NAD+-protein mono-ADP-ribosyltransferase activity"/>
    <property type="evidence" value="ECO:0007669"/>
    <property type="project" value="TreeGrafter"/>
</dbReference>
<keyword evidence="5 8" id="KW-0520">NAD</keyword>
<evidence type="ECO:0000313" key="11">
    <source>
        <dbReference type="EMBL" id="GMT17792.1"/>
    </source>
</evidence>
<keyword evidence="6" id="KW-0539">Nucleus</keyword>
<comment type="subcellular location">
    <subcellularLocation>
        <location evidence="1">Nucleus</location>
    </subcellularLocation>
</comment>
<evidence type="ECO:0000256" key="1">
    <source>
        <dbReference type="ARBA" id="ARBA00004123"/>
    </source>
</evidence>
<feature type="domain" description="PARP catalytic" evidence="9">
    <location>
        <begin position="107"/>
        <end position="230"/>
    </location>
</feature>
<evidence type="ECO:0000259" key="9">
    <source>
        <dbReference type="PROSITE" id="PS51059"/>
    </source>
</evidence>
<keyword evidence="2 8" id="KW-0328">Glycosyltransferase</keyword>
<dbReference type="GO" id="GO:0016779">
    <property type="term" value="F:nucleotidyltransferase activity"/>
    <property type="evidence" value="ECO:0007669"/>
    <property type="project" value="UniProtKB-KW"/>
</dbReference>
<feature type="domain" description="PARP alpha-helical" evidence="10">
    <location>
        <begin position="1"/>
        <end position="98"/>
    </location>
</feature>
<sequence>MGLKAKDGLYDATDLPLGLLSEEQIEEVERALGDVEMFIENEDFGEEYEAAVSEYYSLIPHATGYRTRPPLIDAHKLKEEKKLLKLLKRIAITLEILKEEVPDADIHPLDRHYASLKCRLTSITKQEAEFEMVAEYLRNTHSPEHSFTMELKNVFRIERKGEQVNNMGNRVLLWHGSRVSKFSSILSNGLRVPKDLERVKGHSYGKESELMRTCVIRAWATRNEAGAASF</sequence>
<dbReference type="AlphaFoldDB" id="A0AAV5VGE7"/>
<evidence type="ECO:0000256" key="5">
    <source>
        <dbReference type="ARBA" id="ARBA00023027"/>
    </source>
</evidence>
<dbReference type="InterPro" id="IPR036616">
    <property type="entry name" value="Poly(ADP-ribose)pol_reg_dom_sf"/>
</dbReference>
<dbReference type="Gene3D" id="1.20.142.10">
    <property type="entry name" value="Poly(ADP-ribose) polymerase, regulatory domain"/>
    <property type="match status" value="1"/>
</dbReference>
<dbReference type="SUPFAM" id="SSF47587">
    <property type="entry name" value="Domain of poly(ADP-ribose) polymerase"/>
    <property type="match status" value="1"/>
</dbReference>
<evidence type="ECO:0000256" key="2">
    <source>
        <dbReference type="ARBA" id="ARBA00022676"/>
    </source>
</evidence>